<keyword evidence="2" id="KW-1185">Reference proteome</keyword>
<protein>
    <submittedName>
        <fullName evidence="1">Uncharacterized protein</fullName>
    </submittedName>
</protein>
<name>A0A4Y5P1F6_9CAUD</name>
<gene>
    <name evidence="1" type="ORF">AAS21_gp066</name>
</gene>
<sequence>MLTKVQISVLMSRLFEEDAVLLTKTKTPGIWKMEVASSKSADALFLDHAVWYEFEDETQNFSDGHFQTEEEAKDMLKLYVENCLK</sequence>
<organism evidence="1 2">
    <name type="scientific">Pantoea phage vB_PagS_AAS21</name>
    <dbReference type="NCBI Taxonomy" id="2575261"/>
    <lineage>
        <taxon>Viruses</taxon>
        <taxon>Duplodnaviria</taxon>
        <taxon>Heunggongvirae</taxon>
        <taxon>Uroviricota</taxon>
        <taxon>Caudoviricetes</taxon>
        <taxon>Demerecviridae</taxon>
        <taxon>Keyvirus</taxon>
        <taxon>Keyvirus AAS21</taxon>
    </lineage>
</organism>
<reference evidence="1 2" key="1">
    <citation type="submission" date="2019-04" db="EMBL/GenBank/DDBJ databases">
        <title>Complete genome sequence of Pantoea bacteriophage vB_PagS_AAS21.</title>
        <authorList>
            <person name="Truncaite L."/>
            <person name="Simoliuniene M."/>
            <person name="Zajanckauskaite A."/>
            <person name="Meskys R."/>
            <person name="Simoliunas E."/>
        </authorList>
    </citation>
    <scope>NUCLEOTIDE SEQUENCE [LARGE SCALE GENOMIC DNA]</scope>
</reference>
<evidence type="ECO:0000313" key="2">
    <source>
        <dbReference type="Proteomes" id="UP000308921"/>
    </source>
</evidence>
<evidence type="ECO:0000313" key="1">
    <source>
        <dbReference type="EMBL" id="QCW23804.1"/>
    </source>
</evidence>
<accession>A0A4Y5P1F6</accession>
<proteinExistence type="predicted"/>
<dbReference type="EMBL" id="MK770119">
    <property type="protein sequence ID" value="QCW23804.1"/>
    <property type="molecule type" value="Genomic_DNA"/>
</dbReference>
<dbReference type="Proteomes" id="UP000308921">
    <property type="component" value="Segment"/>
</dbReference>